<dbReference type="EMBL" id="CAFBPW010000005">
    <property type="protein sequence ID" value="CAB5023945.1"/>
    <property type="molecule type" value="Genomic_DNA"/>
</dbReference>
<dbReference type="InterPro" id="IPR009003">
    <property type="entry name" value="Peptidase_S1_PA"/>
</dbReference>
<proteinExistence type="predicted"/>
<dbReference type="PRINTS" id="PR00834">
    <property type="entry name" value="PROTEASES2C"/>
</dbReference>
<keyword evidence="1" id="KW-0472">Membrane</keyword>
<sequence length="274" mass="28845">MTEIEPEELGPEIRQHQMAERAWQHPSEVGLESRCRVDQRRAVWIAGSVLLAVVALLGTGFALGATRPMEMSQQRQLSTQQASQMSADLAVNQRASLQSEYVAKVTIVSVAESTVATALRFDPQGHLLLPAHLLSPEDEVWAACADGSQEKFEIIATDPASDLAVLRPIEPSAGTSGTAMTTAELPKTSQQVTVFYADPILGVTARVGHLAAGDSALAAGPEMLSGGLVFSPDGAFMGITTLTESRPTGSATTGAVEILVAGTALDVADRLLRT</sequence>
<dbReference type="SUPFAM" id="SSF50494">
    <property type="entry name" value="Trypsin-like serine proteases"/>
    <property type="match status" value="1"/>
</dbReference>
<accession>A0A6J6XBS9</accession>
<name>A0A6J6XBS9_9ZZZZ</name>
<reference evidence="2" key="1">
    <citation type="submission" date="2020-05" db="EMBL/GenBank/DDBJ databases">
        <authorList>
            <person name="Chiriac C."/>
            <person name="Salcher M."/>
            <person name="Ghai R."/>
            <person name="Kavagutti S V."/>
        </authorList>
    </citation>
    <scope>NUCLEOTIDE SEQUENCE</scope>
</reference>
<protein>
    <submittedName>
        <fullName evidence="2">Unannotated protein</fullName>
    </submittedName>
</protein>
<dbReference type="InterPro" id="IPR001940">
    <property type="entry name" value="Peptidase_S1C"/>
</dbReference>
<keyword evidence="1" id="KW-0812">Transmembrane</keyword>
<dbReference type="Gene3D" id="2.40.10.120">
    <property type="match status" value="1"/>
</dbReference>
<dbReference type="GO" id="GO:0004252">
    <property type="term" value="F:serine-type endopeptidase activity"/>
    <property type="evidence" value="ECO:0007669"/>
    <property type="project" value="InterPro"/>
</dbReference>
<evidence type="ECO:0000256" key="1">
    <source>
        <dbReference type="SAM" id="Phobius"/>
    </source>
</evidence>
<evidence type="ECO:0000313" key="2">
    <source>
        <dbReference type="EMBL" id="CAB4794222.1"/>
    </source>
</evidence>
<dbReference type="EMBL" id="CAFAAQ010000005">
    <property type="protein sequence ID" value="CAB4794222.1"/>
    <property type="molecule type" value="Genomic_DNA"/>
</dbReference>
<organism evidence="2">
    <name type="scientific">freshwater metagenome</name>
    <dbReference type="NCBI Taxonomy" id="449393"/>
    <lineage>
        <taxon>unclassified sequences</taxon>
        <taxon>metagenomes</taxon>
        <taxon>ecological metagenomes</taxon>
    </lineage>
</organism>
<feature type="transmembrane region" description="Helical" evidence="1">
    <location>
        <begin position="42"/>
        <end position="65"/>
    </location>
</feature>
<gene>
    <name evidence="2" type="ORF">UFOPK3046_00121</name>
    <name evidence="3" type="ORF">UFOPK4173_00087</name>
</gene>
<dbReference type="AlphaFoldDB" id="A0A6J6XBS9"/>
<evidence type="ECO:0000313" key="3">
    <source>
        <dbReference type="EMBL" id="CAB5023945.1"/>
    </source>
</evidence>
<dbReference type="GO" id="GO:0006508">
    <property type="term" value="P:proteolysis"/>
    <property type="evidence" value="ECO:0007669"/>
    <property type="project" value="InterPro"/>
</dbReference>
<keyword evidence="1" id="KW-1133">Transmembrane helix</keyword>